<evidence type="ECO:0000256" key="1">
    <source>
        <dbReference type="ARBA" id="ARBA00010838"/>
    </source>
</evidence>
<sequence>MEIKSCTIWCCVSLFLCQLSVLLFPPVCAAGSVLSLPEGEEVKRSDFPDGFLFGAASSSYQVEGAHLEDGRGWSNWDIFTRLPGEIEDGSNGDISTDHYHRYLEDIEKLQSMGADAYRFSISWSRILPRGRFGDVNPSGIAFYDRLIDALLVKGIKPFVTLYHHEVPQALEDKFGSWLSPLMQDEFVTFAEVCFKSFGDRVQYWMTINEPNLFTQFAYMTGSYPPGRCSPPFGNCSAGNSLTEPLIAMHNMLLAHAKAAKLYRDKYQAQQGGLVGIVGSFSGYEPLTSSVEDAEAVNRAFIFNFGWMLDPLIFGDYPVEMRNLFRSDLPLFSPAEIQIVKGSVDFIGVNHYTVLYVNDCLHPSPSCSPKDANPASGFLRTGIMRDGVPIGDQTAFWRFCVVPRGMEKVVNYLKERYNNTPLFITENGYAGEPEENIQNSLNDYKRVEYMKSYLAALARATRNGADVRGYFVWSLLDSFEWEHGYRLKFGLHYVDFTTQRRTPRLSAKWYSRFMAEKDDGSENEEPGMIKEI</sequence>
<evidence type="ECO:0008006" key="8">
    <source>
        <dbReference type="Google" id="ProtNLM"/>
    </source>
</evidence>
<keyword evidence="5" id="KW-0732">Signal</keyword>
<keyword evidence="7" id="KW-1185">Reference proteome</keyword>
<keyword evidence="2" id="KW-0378">Hydrolase</keyword>
<dbReference type="Gene3D" id="3.20.20.80">
    <property type="entry name" value="Glycosidases"/>
    <property type="match status" value="1"/>
</dbReference>
<protein>
    <recommendedName>
        <fullName evidence="8">Beta-glucosidase</fullName>
    </recommendedName>
</protein>
<evidence type="ECO:0000313" key="6">
    <source>
        <dbReference type="EnsemblPlants" id="Kaladp0095s0037.1.v1.1"/>
    </source>
</evidence>
<dbReference type="PROSITE" id="PS00653">
    <property type="entry name" value="GLYCOSYL_HYDROL_F1_2"/>
    <property type="match status" value="1"/>
</dbReference>
<dbReference type="EnsemblPlants" id="Kaladp0095s0037.1.v1.1">
    <property type="protein sequence ID" value="Kaladp0095s0037.1.v1.1"/>
    <property type="gene ID" value="Kaladp0095s0037.v1.1"/>
</dbReference>
<accession>A0A7N0V1W1</accession>
<dbReference type="GO" id="GO:0008422">
    <property type="term" value="F:beta-glucosidase activity"/>
    <property type="evidence" value="ECO:0007669"/>
    <property type="project" value="TreeGrafter"/>
</dbReference>
<dbReference type="InterPro" id="IPR017853">
    <property type="entry name" value="GH"/>
</dbReference>
<keyword evidence="3" id="KW-0326">Glycosidase</keyword>
<comment type="similarity">
    <text evidence="1 4">Belongs to the glycosyl hydrolase 1 family.</text>
</comment>
<dbReference type="PANTHER" id="PTHR10353:SF175">
    <property type="entry name" value="BETA-GLUCOSIDASE 18-LIKE ISOFORM X1"/>
    <property type="match status" value="1"/>
</dbReference>
<proteinExistence type="inferred from homology"/>
<name>A0A7N0V1W1_KALFE</name>
<evidence type="ECO:0000256" key="4">
    <source>
        <dbReference type="RuleBase" id="RU003690"/>
    </source>
</evidence>
<dbReference type="InterPro" id="IPR001360">
    <property type="entry name" value="Glyco_hydro_1"/>
</dbReference>
<dbReference type="FunFam" id="3.20.20.80:FF:000020">
    <property type="entry name" value="Beta-glucosidase 12"/>
    <property type="match status" value="1"/>
</dbReference>
<dbReference type="PRINTS" id="PR00131">
    <property type="entry name" value="GLHYDRLASE1"/>
</dbReference>
<feature type="chain" id="PRO_5029701885" description="Beta-glucosidase" evidence="5">
    <location>
        <begin position="31"/>
        <end position="531"/>
    </location>
</feature>
<feature type="signal peptide" evidence="5">
    <location>
        <begin position="1"/>
        <end position="30"/>
    </location>
</feature>
<dbReference type="Pfam" id="PF00232">
    <property type="entry name" value="Glyco_hydro_1"/>
    <property type="match status" value="1"/>
</dbReference>
<dbReference type="AlphaFoldDB" id="A0A7N0V1W1"/>
<dbReference type="OMA" id="VEQWITL"/>
<organism evidence="6 7">
    <name type="scientific">Kalanchoe fedtschenkoi</name>
    <name type="common">Lavender scallops</name>
    <name type="synonym">South American air plant</name>
    <dbReference type="NCBI Taxonomy" id="63787"/>
    <lineage>
        <taxon>Eukaryota</taxon>
        <taxon>Viridiplantae</taxon>
        <taxon>Streptophyta</taxon>
        <taxon>Embryophyta</taxon>
        <taxon>Tracheophyta</taxon>
        <taxon>Spermatophyta</taxon>
        <taxon>Magnoliopsida</taxon>
        <taxon>eudicotyledons</taxon>
        <taxon>Gunneridae</taxon>
        <taxon>Pentapetalae</taxon>
        <taxon>Saxifragales</taxon>
        <taxon>Crassulaceae</taxon>
        <taxon>Kalanchoe</taxon>
    </lineage>
</organism>
<dbReference type="Gramene" id="Kaladp0095s0037.1.v1.1">
    <property type="protein sequence ID" value="Kaladp0095s0037.1.v1.1"/>
    <property type="gene ID" value="Kaladp0095s0037.v1.1"/>
</dbReference>
<reference evidence="6" key="1">
    <citation type="submission" date="2021-01" db="UniProtKB">
        <authorList>
            <consortium name="EnsemblPlants"/>
        </authorList>
    </citation>
    <scope>IDENTIFICATION</scope>
</reference>
<evidence type="ECO:0000256" key="5">
    <source>
        <dbReference type="SAM" id="SignalP"/>
    </source>
</evidence>
<dbReference type="InterPro" id="IPR033132">
    <property type="entry name" value="GH_1_N_CS"/>
</dbReference>
<evidence type="ECO:0000256" key="2">
    <source>
        <dbReference type="ARBA" id="ARBA00022801"/>
    </source>
</evidence>
<evidence type="ECO:0000256" key="3">
    <source>
        <dbReference type="ARBA" id="ARBA00023295"/>
    </source>
</evidence>
<evidence type="ECO:0000313" key="7">
    <source>
        <dbReference type="Proteomes" id="UP000594263"/>
    </source>
</evidence>
<dbReference type="GO" id="GO:0005975">
    <property type="term" value="P:carbohydrate metabolic process"/>
    <property type="evidence" value="ECO:0007669"/>
    <property type="project" value="InterPro"/>
</dbReference>
<dbReference type="PANTHER" id="PTHR10353">
    <property type="entry name" value="GLYCOSYL HYDROLASE"/>
    <property type="match status" value="1"/>
</dbReference>
<dbReference type="Proteomes" id="UP000594263">
    <property type="component" value="Unplaced"/>
</dbReference>
<dbReference type="SUPFAM" id="SSF51445">
    <property type="entry name" value="(Trans)glycosidases"/>
    <property type="match status" value="1"/>
</dbReference>